<evidence type="ECO:0000259" key="2">
    <source>
        <dbReference type="SMART" id="SM00245"/>
    </source>
</evidence>
<dbReference type="EMBL" id="SLWB01000022">
    <property type="protein sequence ID" value="TCN61721.1"/>
    <property type="molecule type" value="Genomic_DNA"/>
</dbReference>
<dbReference type="Gene3D" id="2.30.42.10">
    <property type="match status" value="1"/>
</dbReference>
<dbReference type="RefSeq" id="WP_131840562.1">
    <property type="nucleotide sequence ID" value="NZ_SLWB01000022.1"/>
</dbReference>
<dbReference type="InterPro" id="IPR005151">
    <property type="entry name" value="Tail-specific_protease"/>
</dbReference>
<evidence type="ECO:0000313" key="3">
    <source>
        <dbReference type="EMBL" id="TCN61721.1"/>
    </source>
</evidence>
<reference evidence="3 4" key="1">
    <citation type="submission" date="2019-03" db="EMBL/GenBank/DDBJ databases">
        <title>Genomic Encyclopedia of Archaeal and Bacterial Type Strains, Phase II (KMG-II): from individual species to whole genera.</title>
        <authorList>
            <person name="Goeker M."/>
        </authorList>
    </citation>
    <scope>NUCLEOTIDE SEQUENCE [LARGE SCALE GENOMIC DNA]</scope>
    <source>
        <strain evidence="3 4">RL-C</strain>
    </source>
</reference>
<evidence type="ECO:0000256" key="1">
    <source>
        <dbReference type="SAM" id="SignalP"/>
    </source>
</evidence>
<dbReference type="Proteomes" id="UP000294830">
    <property type="component" value="Unassembled WGS sequence"/>
</dbReference>
<dbReference type="GO" id="GO:0030288">
    <property type="term" value="C:outer membrane-bounded periplasmic space"/>
    <property type="evidence" value="ECO:0007669"/>
    <property type="project" value="TreeGrafter"/>
</dbReference>
<dbReference type="InterPro" id="IPR041613">
    <property type="entry name" value="Pept_S41_N"/>
</dbReference>
<name>A0A4R2E2M1_9BACT</name>
<dbReference type="GO" id="GO:0008236">
    <property type="term" value="F:serine-type peptidase activity"/>
    <property type="evidence" value="ECO:0007669"/>
    <property type="project" value="InterPro"/>
</dbReference>
<feature type="chain" id="PRO_5020728033" evidence="1">
    <location>
        <begin position="26"/>
        <end position="482"/>
    </location>
</feature>
<organism evidence="3 4">
    <name type="scientific">Acetobacteroides hydrogenigenes</name>
    <dbReference type="NCBI Taxonomy" id="979970"/>
    <lineage>
        <taxon>Bacteria</taxon>
        <taxon>Pseudomonadati</taxon>
        <taxon>Bacteroidota</taxon>
        <taxon>Bacteroidia</taxon>
        <taxon>Bacteroidales</taxon>
        <taxon>Rikenellaceae</taxon>
        <taxon>Acetobacteroides</taxon>
    </lineage>
</organism>
<dbReference type="OrthoDB" id="7168509at2"/>
<dbReference type="Gene3D" id="3.30.750.170">
    <property type="match status" value="1"/>
</dbReference>
<feature type="domain" description="Tail specific protease" evidence="2">
    <location>
        <begin position="204"/>
        <end position="393"/>
    </location>
</feature>
<dbReference type="SMART" id="SM00245">
    <property type="entry name" value="TSPc"/>
    <property type="match status" value="1"/>
</dbReference>
<gene>
    <name evidence="3" type="ORF">CLV25_12230</name>
</gene>
<comment type="caution">
    <text evidence="3">The sequence shown here is derived from an EMBL/GenBank/DDBJ whole genome shotgun (WGS) entry which is preliminary data.</text>
</comment>
<dbReference type="Gene3D" id="3.90.226.10">
    <property type="entry name" value="2-enoyl-CoA Hydratase, Chain A, domain 1"/>
    <property type="match status" value="1"/>
</dbReference>
<dbReference type="AlphaFoldDB" id="A0A4R2E2M1"/>
<dbReference type="GO" id="GO:0007165">
    <property type="term" value="P:signal transduction"/>
    <property type="evidence" value="ECO:0007669"/>
    <property type="project" value="TreeGrafter"/>
</dbReference>
<dbReference type="Pfam" id="PF18294">
    <property type="entry name" value="Pept_S41_N"/>
    <property type="match status" value="1"/>
</dbReference>
<dbReference type="PANTHER" id="PTHR32060">
    <property type="entry name" value="TAIL-SPECIFIC PROTEASE"/>
    <property type="match status" value="1"/>
</dbReference>
<dbReference type="InterPro" id="IPR029045">
    <property type="entry name" value="ClpP/crotonase-like_dom_sf"/>
</dbReference>
<dbReference type="SUPFAM" id="SSF52096">
    <property type="entry name" value="ClpP/crotonase"/>
    <property type="match status" value="1"/>
</dbReference>
<dbReference type="PROSITE" id="PS51257">
    <property type="entry name" value="PROKAR_LIPOPROTEIN"/>
    <property type="match status" value="1"/>
</dbReference>
<dbReference type="InterPro" id="IPR036034">
    <property type="entry name" value="PDZ_sf"/>
</dbReference>
<accession>A0A4R2E2M1</accession>
<sequence length="482" mass="52617">MKKGLTILAYLWLISAFGFTLSSCSKDDDPKPKPVVLTKEQGWSKEIYNNMKEIYLWNDALPATFDPTKYATPEDALDYLIGLKIDPATNSAIDRYSFLDKIGNLSGEINGGTASGDYGFMIMADVNSSKQVSFFVTYAYANSPAGKAGVQRSYEIVAINGSSDVHPSVTTEGKLDSKSTGYITVVNALFNSQSAKFTFKRPDGSQFDAALTAGSFTINSVLFDKVIEVGSKKVGYVVFNQFLGEPAVAELNAVISKFEAAGVNSVVVDLRYNGGGSVATCEKFCNLLAPSTANGKVMYKYKMNSLLQAQYNPASLISNFEKTNSFQPESLYFIVSGSTASASELLINNLRPYFAGKLFLIGSTTYGKPCGFWATPIGYTENQTTTKEGYDLYAVSFESINSNNEGGYYAGMTPGSTQYPGVKAYDTPKVGWGDETDERLGQALYHIANGTFKATTKSTRTMRENVIDRQFKGMIDFRKHLK</sequence>
<protein>
    <submittedName>
        <fullName evidence="3">Peptidase S41-like protein</fullName>
    </submittedName>
</protein>
<dbReference type="GO" id="GO:0004175">
    <property type="term" value="F:endopeptidase activity"/>
    <property type="evidence" value="ECO:0007669"/>
    <property type="project" value="TreeGrafter"/>
</dbReference>
<dbReference type="SUPFAM" id="SSF50156">
    <property type="entry name" value="PDZ domain-like"/>
    <property type="match status" value="1"/>
</dbReference>
<feature type="signal peptide" evidence="1">
    <location>
        <begin position="1"/>
        <end position="25"/>
    </location>
</feature>
<proteinExistence type="predicted"/>
<dbReference type="GO" id="GO:0006508">
    <property type="term" value="P:proteolysis"/>
    <property type="evidence" value="ECO:0007669"/>
    <property type="project" value="InterPro"/>
</dbReference>
<evidence type="ECO:0000313" key="4">
    <source>
        <dbReference type="Proteomes" id="UP000294830"/>
    </source>
</evidence>
<dbReference type="Pfam" id="PF03572">
    <property type="entry name" value="Peptidase_S41"/>
    <property type="match status" value="1"/>
</dbReference>
<keyword evidence="1" id="KW-0732">Signal</keyword>
<dbReference type="PANTHER" id="PTHR32060:SF30">
    <property type="entry name" value="CARBOXY-TERMINAL PROCESSING PROTEASE CTPA"/>
    <property type="match status" value="1"/>
</dbReference>
<keyword evidence="4" id="KW-1185">Reference proteome</keyword>